<dbReference type="PANTHER" id="PTHR47691">
    <property type="entry name" value="REGULATOR-RELATED"/>
    <property type="match status" value="1"/>
</dbReference>
<organism evidence="2 3">
    <name type="scientific">Streptomyces bungoensis</name>
    <dbReference type="NCBI Taxonomy" id="285568"/>
    <lineage>
        <taxon>Bacteria</taxon>
        <taxon>Bacillati</taxon>
        <taxon>Actinomycetota</taxon>
        <taxon>Actinomycetes</taxon>
        <taxon>Kitasatosporales</taxon>
        <taxon>Streptomycetaceae</taxon>
        <taxon>Streptomyces</taxon>
    </lineage>
</organism>
<dbReference type="SUPFAM" id="SSF52540">
    <property type="entry name" value="P-loop containing nucleoside triphosphate hydrolases"/>
    <property type="match status" value="1"/>
</dbReference>
<keyword evidence="3" id="KW-1185">Reference proteome</keyword>
<evidence type="ECO:0000256" key="1">
    <source>
        <dbReference type="SAM" id="MobiDB-lite"/>
    </source>
</evidence>
<feature type="compositionally biased region" description="Basic and acidic residues" evidence="1">
    <location>
        <begin position="313"/>
        <end position="322"/>
    </location>
</feature>
<dbReference type="STRING" id="285568.AQJ66_32705"/>
<feature type="region of interest" description="Disordered" evidence="1">
    <location>
        <begin position="310"/>
        <end position="333"/>
    </location>
</feature>
<evidence type="ECO:0008006" key="4">
    <source>
        <dbReference type="Google" id="ProtNLM"/>
    </source>
</evidence>
<gene>
    <name evidence="2" type="ORF">AQJ66_32705</name>
</gene>
<dbReference type="Gene3D" id="3.40.50.300">
    <property type="entry name" value="P-loop containing nucleotide triphosphate hydrolases"/>
    <property type="match status" value="1"/>
</dbReference>
<dbReference type="EMBL" id="LMWX01000062">
    <property type="protein sequence ID" value="KUN77740.1"/>
    <property type="molecule type" value="Genomic_DNA"/>
</dbReference>
<dbReference type="PANTHER" id="PTHR47691:SF3">
    <property type="entry name" value="HTH-TYPE TRANSCRIPTIONAL REGULATOR RV0890C-RELATED"/>
    <property type="match status" value="1"/>
</dbReference>
<evidence type="ECO:0000313" key="3">
    <source>
        <dbReference type="Proteomes" id="UP000053024"/>
    </source>
</evidence>
<dbReference type="InterPro" id="IPR027417">
    <property type="entry name" value="P-loop_NTPase"/>
</dbReference>
<evidence type="ECO:0000313" key="2">
    <source>
        <dbReference type="EMBL" id="KUN77740.1"/>
    </source>
</evidence>
<dbReference type="Proteomes" id="UP000053024">
    <property type="component" value="Unassembled WGS sequence"/>
</dbReference>
<name>A0A101SPF6_9ACTN</name>
<reference evidence="2 3" key="1">
    <citation type="submission" date="2015-10" db="EMBL/GenBank/DDBJ databases">
        <title>Draft genome sequence of Streptomyces bungoensis DSM 41781, type strain for the species Streptomyces bungoensis.</title>
        <authorList>
            <person name="Ruckert C."/>
            <person name="Winkler A."/>
            <person name="Kalinowski J."/>
            <person name="Kampfer P."/>
            <person name="Glaeser S."/>
        </authorList>
    </citation>
    <scope>NUCLEOTIDE SEQUENCE [LARGE SCALE GENOMIC DNA]</scope>
    <source>
        <strain evidence="2 3">DSM 41781</strain>
    </source>
</reference>
<dbReference type="AlphaFoldDB" id="A0A101SPF6"/>
<comment type="caution">
    <text evidence="2">The sequence shown here is derived from an EMBL/GenBank/DDBJ whole genome shotgun (WGS) entry which is preliminary data.</text>
</comment>
<sequence length="1272" mass="136986">MILRQKLRGAGGTVESEPADFCLRVTGFRSVTEPATGKLTEASWRWVLEADGFPAEEVDVHLNGSDWHVDAFRDLQAYLRWRADPHRRLEDESRLLDELGQWITRHALKGISRTLAADGPCVVRMKVPPEARFVARLPWEAAVIDGKALPLHHVILVRDLAAASAVPTRRRKRPIGKALRVLALFSLPDGTSALNLRRERLELARLLDTVAKTGGTAIELAVLQYGVTRKRLRKFADHGHGWDVLVLSGHGGEGVFVLENADGSRDPIGGDDLVGVLAPLRGRVKFVLAAACSSADTSADERLEALGLGSAHRSAEPLRHGGAEAPEPPGDAPHVGTLAEVLAERLDCAVLGMRHTVTDDFVTQLNSAVFKLMVEQANPLGRAVALALPRVVVTPATEASPPLAASLPALFGGTAVELRLEPPKGPGLVFDKSALKLAGFPDQPARFVGRGALMSTANRCLAPHSGRSGIFLHGMAGAGKTACALELAYGQENNFQTLVWYRAPEETGEAAPDVAASLADFARAMHQRIEGLRFVELLDKSEELSAFLPMLTQFCKEQRILIVLDNVESLLSTSGRWRDPRWGQVIGALTRHRGLSRLIMTGRRVPRSLDPGVTVSLVDALSLRESVLLAREMPQLRALLDGDLPGLPASRCRSLAVRVLASAQGHPTLVELAEGELSDPAELSARLTEVDRSWEELGIVPQSYLDLSVATRADATAYTTVLAVWTAGVVAALSGPAQRLFRVLCCLEPADRRPAVLDGTGPLPPEKVHGGSDGGDRWWGHWTELAESGLVSVERDADGDPAVLVVHPEVAEAGRQTAEHLREAVDRRLAAYWSGRASQSLAAEEEGGSGRVVHAARSAMPYLLRRGDWSRAALLLERVLFRDSSPRTAAGLLPALRDITRRAEGSDEELAANRVLARVLERVAPEEARAHLERLLETALARGDHIAATGLAGDLSWHSFRLGDLEGALALIDRKRDHTRQAGLGPWSVLGDEAKRLQILQRRDPPETVLTAVENLLARMDALPTHSEVPENVDSWNVREAVLGIGCAAADAMGAWELELTLIDEILASQRARDAPEADTAQTLFNRYGPLQRLNRVEEAREVLLGCRDLFAREQDWEQVALTTGALADVEAGRGHTEAAVSLMTQALRGLYDSGGAPVHGLRVAHHNLAVFLASSATTTSGDGRRTVVHGLAAVLLGALVDSVDPVSATSLIHRLAPVDQSPPATVEELCRAVDGEPGVRLADVLTRVAAPEAVRQTWNAVVAAWSEASVG</sequence>
<accession>A0A101SPF6</accession>
<protein>
    <recommendedName>
        <fullName evidence="4">CHAT domain-containing protein</fullName>
    </recommendedName>
</protein>
<proteinExistence type="predicted"/>